<feature type="transmembrane region" description="Helical" evidence="1">
    <location>
        <begin position="132"/>
        <end position="152"/>
    </location>
</feature>
<organism evidence="2 3">
    <name type="scientific">Hymenobacter persicinus</name>
    <dbReference type="NCBI Taxonomy" id="2025506"/>
    <lineage>
        <taxon>Bacteria</taxon>
        <taxon>Pseudomonadati</taxon>
        <taxon>Bacteroidota</taxon>
        <taxon>Cytophagia</taxon>
        <taxon>Cytophagales</taxon>
        <taxon>Hymenobacteraceae</taxon>
        <taxon>Hymenobacter</taxon>
    </lineage>
</organism>
<name>A0A4Q5LBH4_9BACT</name>
<feature type="transmembrane region" description="Helical" evidence="1">
    <location>
        <begin position="211"/>
        <end position="229"/>
    </location>
</feature>
<evidence type="ECO:0008006" key="4">
    <source>
        <dbReference type="Google" id="ProtNLM"/>
    </source>
</evidence>
<comment type="caution">
    <text evidence="2">The sequence shown here is derived from an EMBL/GenBank/DDBJ whole genome shotgun (WGS) entry which is preliminary data.</text>
</comment>
<dbReference type="RefSeq" id="WP_129921805.1">
    <property type="nucleotide sequence ID" value="NZ_SEWE01000030.1"/>
</dbReference>
<evidence type="ECO:0000313" key="2">
    <source>
        <dbReference type="EMBL" id="RYU78427.1"/>
    </source>
</evidence>
<feature type="transmembrane region" description="Helical" evidence="1">
    <location>
        <begin position="235"/>
        <end position="253"/>
    </location>
</feature>
<proteinExistence type="predicted"/>
<evidence type="ECO:0000256" key="1">
    <source>
        <dbReference type="SAM" id="Phobius"/>
    </source>
</evidence>
<feature type="transmembrane region" description="Helical" evidence="1">
    <location>
        <begin position="99"/>
        <end position="120"/>
    </location>
</feature>
<feature type="transmembrane region" description="Helical" evidence="1">
    <location>
        <begin position="342"/>
        <end position="364"/>
    </location>
</feature>
<dbReference type="OrthoDB" id="136762at2"/>
<reference evidence="2 3" key="1">
    <citation type="submission" date="2019-02" db="EMBL/GenBank/DDBJ databases">
        <title>Bacterial novel species isolated from soil.</title>
        <authorList>
            <person name="Jung H.-Y."/>
        </authorList>
    </citation>
    <scope>NUCLEOTIDE SEQUENCE [LARGE SCALE GENOMIC DNA]</scope>
    <source>
        <strain evidence="2 3">1-3-3-3</strain>
    </source>
</reference>
<evidence type="ECO:0000313" key="3">
    <source>
        <dbReference type="Proteomes" id="UP000294155"/>
    </source>
</evidence>
<keyword evidence="3" id="KW-1185">Reference proteome</keyword>
<feature type="transmembrane region" description="Helical" evidence="1">
    <location>
        <begin position="370"/>
        <end position="390"/>
    </location>
</feature>
<dbReference type="AlphaFoldDB" id="A0A4Q5LBH4"/>
<protein>
    <recommendedName>
        <fullName evidence="4">Glycosyltransferase RgtA/B/C/D-like domain-containing protein</fullName>
    </recommendedName>
</protein>
<feature type="transmembrane region" description="Helical" evidence="1">
    <location>
        <begin position="402"/>
        <end position="423"/>
    </location>
</feature>
<dbReference type="EMBL" id="SEWE01000030">
    <property type="protein sequence ID" value="RYU78427.1"/>
    <property type="molecule type" value="Genomic_DNA"/>
</dbReference>
<feature type="transmembrane region" description="Helical" evidence="1">
    <location>
        <begin position="14"/>
        <end position="32"/>
    </location>
</feature>
<feature type="transmembrane region" description="Helical" evidence="1">
    <location>
        <begin position="164"/>
        <end position="181"/>
    </location>
</feature>
<keyword evidence="1" id="KW-0812">Transmembrane</keyword>
<feature type="transmembrane region" description="Helical" evidence="1">
    <location>
        <begin position="265"/>
        <end position="286"/>
    </location>
</feature>
<gene>
    <name evidence="2" type="ORF">EWM57_14120</name>
</gene>
<dbReference type="Proteomes" id="UP000294155">
    <property type="component" value="Unassembled WGS sequence"/>
</dbReference>
<sequence>MIDFRRSLDWLRPAYHTTYVWICIAIAMLGAIGQGERWAHNEVFVYDMGGYYVYLPSAFLSHDLGDLSWTRGARANYRPDQNPDYGNVLLPTGKVVFKYPMGMAIAYAPWFGLTTGIYYLKGQAATTGYEYMYQYILSLGCMLYVLLGLALLGRELRHFFADHIAALTLLILAFGTNLFTYAAYEPLMSHGTLFMLNVLLLRYTRRWYAEGTARAAAALGLTSGLLVLVRPSEVLLLLLPVLWGLTSLAALPERLRFWAQRWPQTLLVIGLAALVAGLQLVFWRVVGGQWLAPFYPGESFDFSKPHVWDGLFSVRKGWLFYSPLLVLALLGIAWLRRSPARSVLPALLVVLPIVIYVTFCWWDWGYGGSYGGRTMISLYPMLSFGLAAFWQRWLGTGKASYLWVPLVATLLVVSLIQNHQYYIGMIHWAEETWVIYQKYFLLLKWPPS</sequence>
<keyword evidence="1" id="KW-0472">Membrane</keyword>
<accession>A0A4Q5LBH4</accession>
<keyword evidence="1" id="KW-1133">Transmembrane helix</keyword>
<feature type="transmembrane region" description="Helical" evidence="1">
    <location>
        <begin position="318"/>
        <end position="335"/>
    </location>
</feature>